<evidence type="ECO:0000313" key="3">
    <source>
        <dbReference type="Proteomes" id="UP000499080"/>
    </source>
</evidence>
<accession>A0A4Y2E195</accession>
<proteinExistence type="predicted"/>
<organism evidence="1 3">
    <name type="scientific">Araneus ventricosus</name>
    <name type="common">Orbweaver spider</name>
    <name type="synonym">Epeira ventricosa</name>
    <dbReference type="NCBI Taxonomy" id="182803"/>
    <lineage>
        <taxon>Eukaryota</taxon>
        <taxon>Metazoa</taxon>
        <taxon>Ecdysozoa</taxon>
        <taxon>Arthropoda</taxon>
        <taxon>Chelicerata</taxon>
        <taxon>Arachnida</taxon>
        <taxon>Araneae</taxon>
        <taxon>Araneomorphae</taxon>
        <taxon>Entelegynae</taxon>
        <taxon>Araneoidea</taxon>
        <taxon>Araneidae</taxon>
        <taxon>Araneus</taxon>
    </lineage>
</organism>
<evidence type="ECO:0000313" key="1">
    <source>
        <dbReference type="EMBL" id="GBM22089.1"/>
    </source>
</evidence>
<evidence type="ECO:0000313" key="2">
    <source>
        <dbReference type="EMBL" id="GBM22214.1"/>
    </source>
</evidence>
<gene>
    <name evidence="2" type="ORF">AVEN_114191_1</name>
    <name evidence="1" type="ORF">AVEN_227849_1</name>
</gene>
<sequence length="111" mass="13016">MAMEAYERVQRRRKEYRKGGKRGQNVWSFGACWLSTLESCRLERSEEIPVFTDEFHYPTKFSPGDEVIGDSFQPFLIEVWRWPPHIPRYCEGALRGIRKCHANSTSTPCLC</sequence>
<dbReference type="EMBL" id="BGPR01091168">
    <property type="protein sequence ID" value="GBM22214.1"/>
    <property type="molecule type" value="Genomic_DNA"/>
</dbReference>
<dbReference type="EMBL" id="BGPR01091133">
    <property type="protein sequence ID" value="GBM22089.1"/>
    <property type="molecule type" value="Genomic_DNA"/>
</dbReference>
<name>A0A4Y2E195_ARAVE</name>
<protein>
    <submittedName>
        <fullName evidence="1">Uncharacterized protein</fullName>
    </submittedName>
</protein>
<keyword evidence="3" id="KW-1185">Reference proteome</keyword>
<dbReference type="AlphaFoldDB" id="A0A4Y2E195"/>
<reference evidence="1 3" key="1">
    <citation type="journal article" date="2019" name="Sci. Rep.">
        <title>Orb-weaving spider Araneus ventricosus genome elucidates the spidroin gene catalogue.</title>
        <authorList>
            <person name="Kono N."/>
            <person name="Nakamura H."/>
            <person name="Ohtoshi R."/>
            <person name="Moran D.A.P."/>
            <person name="Shinohara A."/>
            <person name="Yoshida Y."/>
            <person name="Fujiwara M."/>
            <person name="Mori M."/>
            <person name="Tomita M."/>
            <person name="Arakawa K."/>
        </authorList>
    </citation>
    <scope>NUCLEOTIDE SEQUENCE [LARGE SCALE GENOMIC DNA]</scope>
</reference>
<comment type="caution">
    <text evidence="1">The sequence shown here is derived from an EMBL/GenBank/DDBJ whole genome shotgun (WGS) entry which is preliminary data.</text>
</comment>
<dbReference type="Proteomes" id="UP000499080">
    <property type="component" value="Unassembled WGS sequence"/>
</dbReference>